<dbReference type="Proteomes" id="UP000708208">
    <property type="component" value="Unassembled WGS sequence"/>
</dbReference>
<accession>A0A8J2J6N2</accession>
<evidence type="ECO:0000256" key="1">
    <source>
        <dbReference type="SAM" id="MobiDB-lite"/>
    </source>
</evidence>
<proteinExistence type="predicted"/>
<feature type="non-terminal residue" evidence="2">
    <location>
        <position position="1"/>
    </location>
</feature>
<name>A0A8J2J6N2_9HEXA</name>
<evidence type="ECO:0000313" key="3">
    <source>
        <dbReference type="Proteomes" id="UP000708208"/>
    </source>
</evidence>
<evidence type="ECO:0000313" key="2">
    <source>
        <dbReference type="EMBL" id="CAG7663061.1"/>
    </source>
</evidence>
<protein>
    <submittedName>
        <fullName evidence="2">Uncharacterized protein</fullName>
    </submittedName>
</protein>
<dbReference type="EMBL" id="CAJVCH010008301">
    <property type="protein sequence ID" value="CAG7663061.1"/>
    <property type="molecule type" value="Genomic_DNA"/>
</dbReference>
<sequence length="73" mass="8320">PLQVCTVTIGGWTQSIPSFSLSNVSLDRRRRRTESFKERRQTSRAPSGTLRQPIKRSAAPRNPRPIGRAFQQK</sequence>
<reference evidence="2" key="1">
    <citation type="submission" date="2021-06" db="EMBL/GenBank/DDBJ databases">
        <authorList>
            <person name="Hodson N. C."/>
            <person name="Mongue J. A."/>
            <person name="Jaron S. K."/>
        </authorList>
    </citation>
    <scope>NUCLEOTIDE SEQUENCE</scope>
</reference>
<comment type="caution">
    <text evidence="2">The sequence shown here is derived from an EMBL/GenBank/DDBJ whole genome shotgun (WGS) entry which is preliminary data.</text>
</comment>
<organism evidence="2 3">
    <name type="scientific">Allacma fusca</name>
    <dbReference type="NCBI Taxonomy" id="39272"/>
    <lineage>
        <taxon>Eukaryota</taxon>
        <taxon>Metazoa</taxon>
        <taxon>Ecdysozoa</taxon>
        <taxon>Arthropoda</taxon>
        <taxon>Hexapoda</taxon>
        <taxon>Collembola</taxon>
        <taxon>Symphypleona</taxon>
        <taxon>Sminthuridae</taxon>
        <taxon>Allacma</taxon>
    </lineage>
</organism>
<gene>
    <name evidence="2" type="ORF">AFUS01_LOCUS1486</name>
</gene>
<feature type="region of interest" description="Disordered" evidence="1">
    <location>
        <begin position="24"/>
        <end position="73"/>
    </location>
</feature>
<keyword evidence="3" id="KW-1185">Reference proteome</keyword>
<dbReference type="AlphaFoldDB" id="A0A8J2J6N2"/>